<dbReference type="AlphaFoldDB" id="A0A1L7I7J6"/>
<keyword evidence="2" id="KW-1185">Reference proteome</keyword>
<protein>
    <submittedName>
        <fullName evidence="1">Uncharacterized protein</fullName>
    </submittedName>
</protein>
<dbReference type="KEGG" id="gfl:GRFL_2857"/>
<dbReference type="STRING" id="1229726.GRFL_2857"/>
<organism evidence="1 2">
    <name type="scientific">Christiangramia flava JLT2011</name>
    <dbReference type="NCBI Taxonomy" id="1229726"/>
    <lineage>
        <taxon>Bacteria</taxon>
        <taxon>Pseudomonadati</taxon>
        <taxon>Bacteroidota</taxon>
        <taxon>Flavobacteriia</taxon>
        <taxon>Flavobacteriales</taxon>
        <taxon>Flavobacteriaceae</taxon>
        <taxon>Christiangramia</taxon>
    </lineage>
</organism>
<dbReference type="EMBL" id="CP016359">
    <property type="protein sequence ID" value="APU69581.1"/>
    <property type="molecule type" value="Genomic_DNA"/>
</dbReference>
<sequence>MAELQLPAIFSSSVVTVINPNCKKYQLQKSHKNQQQINEFSHFKFQDQLCHISFLLPQVPDLRVNKQVEKPIFEHLLKSYSFSNLPQPPPPRV</sequence>
<accession>A0A1L7I7J6</accession>
<reference evidence="1 2" key="1">
    <citation type="submission" date="2016-07" db="EMBL/GenBank/DDBJ databases">
        <title>Multi-omics approach to identify versatile polysaccharide utilization systems of a marine flavobacterium Gramella flava.</title>
        <authorList>
            <person name="Tang K."/>
        </authorList>
    </citation>
    <scope>NUCLEOTIDE SEQUENCE [LARGE SCALE GENOMIC DNA]</scope>
    <source>
        <strain evidence="1 2">JLT2011</strain>
    </source>
</reference>
<dbReference type="Proteomes" id="UP000186230">
    <property type="component" value="Chromosome"/>
</dbReference>
<gene>
    <name evidence="1" type="ORF">GRFL_2857</name>
</gene>
<evidence type="ECO:0000313" key="1">
    <source>
        <dbReference type="EMBL" id="APU69581.1"/>
    </source>
</evidence>
<evidence type="ECO:0000313" key="2">
    <source>
        <dbReference type="Proteomes" id="UP000186230"/>
    </source>
</evidence>
<name>A0A1L7I7J6_9FLAO</name>
<proteinExistence type="predicted"/>